<accession>A0A0M0LDU7</accession>
<comment type="similarity">
    <text evidence="1">Belongs to the short-chain dehydrogenases/reductases (SDR) family.</text>
</comment>
<dbReference type="GeneID" id="301136947"/>
<gene>
    <name evidence="2" type="ORF">AMD00_12680</name>
</gene>
<dbReference type="Proteomes" id="UP000036867">
    <property type="component" value="Unassembled WGS sequence"/>
</dbReference>
<dbReference type="NCBIfam" id="NF047420">
    <property type="entry name" value="EF_P_mod_YmfI"/>
    <property type="match status" value="1"/>
</dbReference>
<dbReference type="InterPro" id="IPR002347">
    <property type="entry name" value="SDR_fam"/>
</dbReference>
<dbReference type="AlphaFoldDB" id="A0A0M0LDU7"/>
<dbReference type="Pfam" id="PF13561">
    <property type="entry name" value="adh_short_C2"/>
    <property type="match status" value="1"/>
</dbReference>
<evidence type="ECO:0000256" key="1">
    <source>
        <dbReference type="ARBA" id="ARBA00006484"/>
    </source>
</evidence>
<reference evidence="3" key="1">
    <citation type="submission" date="2015-08" db="EMBL/GenBank/DDBJ databases">
        <title>Fjat-10028 dsm 16317.</title>
        <authorList>
            <person name="Liu B."/>
            <person name="Wang J."/>
            <person name="Zhu Y."/>
            <person name="Liu G."/>
            <person name="Chen Q."/>
            <person name="Chen Z."/>
            <person name="Lan J."/>
            <person name="Che J."/>
            <person name="Ge C."/>
            <person name="Shi H."/>
            <person name="Pan Z."/>
            <person name="Liu X."/>
        </authorList>
    </citation>
    <scope>NUCLEOTIDE SEQUENCE [LARGE SCALE GENOMIC DNA]</scope>
    <source>
        <strain evidence="3">DSM 16317</strain>
    </source>
</reference>
<evidence type="ECO:0000313" key="2">
    <source>
        <dbReference type="EMBL" id="KOO49229.1"/>
    </source>
</evidence>
<dbReference type="PRINTS" id="PR00081">
    <property type="entry name" value="GDHRDH"/>
</dbReference>
<sequence length="242" mass="26171">MKQFCLVLGASGAIGRAISEQLAKDGWSLYLQYNQGEEVTFELVSVLSADYPEQEFMMIQSDLTDPLAAENISSSIFSLQAIVVASGQALYKLVEDTTADEMDALWKVHVQTPIRLISLLASKLRKNNISHIIMIGSIWGEAGASGEALYATVKGALHAFVKSYAQEAAGNGVLVNAVAPGLINTKMNGHLTDIEEQELIDEIPLARAGETDEVGHLVSFLLSGRANYITGQILRINGGWYI</sequence>
<name>A0A0M0LDU7_9BACL</name>
<dbReference type="PANTHER" id="PTHR42879">
    <property type="entry name" value="3-OXOACYL-(ACYL-CARRIER-PROTEIN) REDUCTASE"/>
    <property type="match status" value="1"/>
</dbReference>
<organism evidence="2 3">
    <name type="scientific">Viridibacillus arvi</name>
    <dbReference type="NCBI Taxonomy" id="263475"/>
    <lineage>
        <taxon>Bacteria</taxon>
        <taxon>Bacillati</taxon>
        <taxon>Bacillota</taxon>
        <taxon>Bacilli</taxon>
        <taxon>Bacillales</taxon>
        <taxon>Caryophanaceae</taxon>
        <taxon>Viridibacillus</taxon>
    </lineage>
</organism>
<keyword evidence="3" id="KW-1185">Reference proteome</keyword>
<dbReference type="CDD" id="cd05233">
    <property type="entry name" value="SDR_c"/>
    <property type="match status" value="1"/>
</dbReference>
<proteinExistence type="inferred from homology"/>
<comment type="caution">
    <text evidence="2">The sequence shown here is derived from an EMBL/GenBank/DDBJ whole genome shotgun (WGS) entry which is preliminary data.</text>
</comment>
<dbReference type="EMBL" id="LILB01000005">
    <property type="protein sequence ID" value="KOO49229.1"/>
    <property type="molecule type" value="Genomic_DNA"/>
</dbReference>
<evidence type="ECO:0000313" key="3">
    <source>
        <dbReference type="Proteomes" id="UP000036867"/>
    </source>
</evidence>
<protein>
    <submittedName>
        <fullName evidence="2">3-ketoacyl-ACP synthase</fullName>
    </submittedName>
</protein>
<dbReference type="InterPro" id="IPR050259">
    <property type="entry name" value="SDR"/>
</dbReference>
<dbReference type="InterPro" id="IPR036291">
    <property type="entry name" value="NAD(P)-bd_dom_sf"/>
</dbReference>
<dbReference type="Gene3D" id="3.40.50.720">
    <property type="entry name" value="NAD(P)-binding Rossmann-like Domain"/>
    <property type="match status" value="1"/>
</dbReference>
<dbReference type="PATRIC" id="fig|263475.3.peg.3793"/>
<dbReference type="SUPFAM" id="SSF51735">
    <property type="entry name" value="NAD(P)-binding Rossmann-fold domains"/>
    <property type="match status" value="1"/>
</dbReference>
<dbReference type="OrthoDB" id="9803333at2"/>
<dbReference type="STRING" id="263475.AMD00_12680"/>
<dbReference type="RefSeq" id="WP_053417413.1">
    <property type="nucleotide sequence ID" value="NZ_LILB01000005.1"/>
</dbReference>
<dbReference type="PANTHER" id="PTHR42879:SF2">
    <property type="entry name" value="3-OXOACYL-[ACYL-CARRIER-PROTEIN] REDUCTASE FABG"/>
    <property type="match status" value="1"/>
</dbReference>